<comment type="caution">
    <text evidence="2">The sequence shown here is derived from an EMBL/GenBank/DDBJ whole genome shotgun (WGS) entry which is preliminary data.</text>
</comment>
<dbReference type="Proteomes" id="UP000499080">
    <property type="component" value="Unassembled WGS sequence"/>
</dbReference>
<dbReference type="EMBL" id="BGPR01000248">
    <property type="protein sequence ID" value="GBM07909.1"/>
    <property type="molecule type" value="Genomic_DNA"/>
</dbReference>
<sequence>MPIRCFPDFTTAETRHPFCSVYTSALYAIYLGFFKITAMNFLKPLFIQIRGSGIDALHCAKFNGHPLVMKCFELHHPLKNTKIKFCWMPGRAGILGIEGANIAANTSTTIRETFTPTP</sequence>
<dbReference type="AlphaFoldDB" id="A0A4Y2CUY9"/>
<keyword evidence="1" id="KW-0812">Transmembrane</keyword>
<keyword evidence="1" id="KW-1133">Transmembrane helix</keyword>
<organism evidence="2 3">
    <name type="scientific">Araneus ventricosus</name>
    <name type="common">Orbweaver spider</name>
    <name type="synonym">Epeira ventricosa</name>
    <dbReference type="NCBI Taxonomy" id="182803"/>
    <lineage>
        <taxon>Eukaryota</taxon>
        <taxon>Metazoa</taxon>
        <taxon>Ecdysozoa</taxon>
        <taxon>Arthropoda</taxon>
        <taxon>Chelicerata</taxon>
        <taxon>Arachnida</taxon>
        <taxon>Araneae</taxon>
        <taxon>Araneomorphae</taxon>
        <taxon>Entelegynae</taxon>
        <taxon>Araneoidea</taxon>
        <taxon>Araneidae</taxon>
        <taxon>Araneus</taxon>
    </lineage>
</organism>
<keyword evidence="1" id="KW-0472">Membrane</keyword>
<reference evidence="2 3" key="1">
    <citation type="journal article" date="2019" name="Sci. Rep.">
        <title>Orb-weaving spider Araneus ventricosus genome elucidates the spidroin gene catalogue.</title>
        <authorList>
            <person name="Kono N."/>
            <person name="Nakamura H."/>
            <person name="Ohtoshi R."/>
            <person name="Moran D.A.P."/>
            <person name="Shinohara A."/>
            <person name="Yoshida Y."/>
            <person name="Fujiwara M."/>
            <person name="Mori M."/>
            <person name="Tomita M."/>
            <person name="Arakawa K."/>
        </authorList>
    </citation>
    <scope>NUCLEOTIDE SEQUENCE [LARGE SCALE GENOMIC DNA]</scope>
</reference>
<dbReference type="OrthoDB" id="6437089at2759"/>
<accession>A0A4Y2CUY9</accession>
<keyword evidence="3" id="KW-1185">Reference proteome</keyword>
<feature type="transmembrane region" description="Helical" evidence="1">
    <location>
        <begin position="20"/>
        <end position="42"/>
    </location>
</feature>
<evidence type="ECO:0000313" key="2">
    <source>
        <dbReference type="EMBL" id="GBM07909.1"/>
    </source>
</evidence>
<evidence type="ECO:0000313" key="3">
    <source>
        <dbReference type="Proteomes" id="UP000499080"/>
    </source>
</evidence>
<gene>
    <name evidence="2" type="ORF">AVEN_96520_1</name>
</gene>
<protein>
    <submittedName>
        <fullName evidence="2">Uncharacterized protein</fullName>
    </submittedName>
</protein>
<name>A0A4Y2CUY9_ARAVE</name>
<evidence type="ECO:0000256" key="1">
    <source>
        <dbReference type="SAM" id="Phobius"/>
    </source>
</evidence>
<proteinExistence type="predicted"/>